<protein>
    <recommendedName>
        <fullName evidence="3">4a-hydroxytetrahydrobiopterin dehydratase</fullName>
        <ecNumber evidence="3">4.2.1.96</ecNumber>
    </recommendedName>
</protein>
<dbReference type="EMBL" id="VORB01000008">
    <property type="protein sequence ID" value="TXC77045.1"/>
    <property type="molecule type" value="Genomic_DNA"/>
</dbReference>
<evidence type="ECO:0000313" key="6">
    <source>
        <dbReference type="Proteomes" id="UP000321168"/>
    </source>
</evidence>
<proteinExistence type="inferred from homology"/>
<dbReference type="Gene3D" id="3.30.1360.20">
    <property type="entry name" value="Transcriptional coactivator/pterin dehydratase"/>
    <property type="match status" value="1"/>
</dbReference>
<dbReference type="PANTHER" id="PTHR12599">
    <property type="entry name" value="PTERIN-4-ALPHA-CARBINOLAMINE DEHYDRATASE"/>
    <property type="match status" value="1"/>
</dbReference>
<dbReference type="Proteomes" id="UP000321168">
    <property type="component" value="Unassembled WGS sequence"/>
</dbReference>
<comment type="caution">
    <text evidence="5">The sequence shown here is derived from an EMBL/GenBank/DDBJ whole genome shotgun (WGS) entry which is preliminary data.</text>
</comment>
<reference evidence="5 6" key="1">
    <citation type="submission" date="2019-08" db="EMBL/GenBank/DDBJ databases">
        <title>Genome of Luteibaculum oceani JCM 18817.</title>
        <authorList>
            <person name="Bowman J.P."/>
        </authorList>
    </citation>
    <scope>NUCLEOTIDE SEQUENCE [LARGE SCALE GENOMIC DNA]</scope>
    <source>
        <strain evidence="5 6">JCM 18817</strain>
    </source>
</reference>
<comment type="similarity">
    <text evidence="2">Belongs to the pterin-4-alpha-carbinolamine dehydratase family.</text>
</comment>
<dbReference type="EC" id="4.2.1.96" evidence="3"/>
<dbReference type="InterPro" id="IPR036428">
    <property type="entry name" value="PCD_sf"/>
</dbReference>
<accession>A0A5C6V1Z9</accession>
<name>A0A5C6V1Z9_9FLAO</name>
<evidence type="ECO:0000256" key="2">
    <source>
        <dbReference type="ARBA" id="ARBA00006472"/>
    </source>
</evidence>
<dbReference type="PANTHER" id="PTHR12599:SF0">
    <property type="entry name" value="PTERIN-4-ALPHA-CARBINOLAMINE DEHYDRATASE"/>
    <property type="match status" value="1"/>
</dbReference>
<dbReference type="RefSeq" id="WP_147014933.1">
    <property type="nucleotide sequence ID" value="NZ_VORB01000008.1"/>
</dbReference>
<gene>
    <name evidence="5" type="ORF">FRX97_09270</name>
</gene>
<dbReference type="InterPro" id="IPR001533">
    <property type="entry name" value="Pterin_deHydtase"/>
</dbReference>
<dbReference type="SUPFAM" id="SSF55248">
    <property type="entry name" value="PCD-like"/>
    <property type="match status" value="1"/>
</dbReference>
<dbReference type="Pfam" id="PF01329">
    <property type="entry name" value="Pterin_4a"/>
    <property type="match status" value="1"/>
</dbReference>
<keyword evidence="6" id="KW-1185">Reference proteome</keyword>
<sequence>MWQESNNRLERVIVYKNFSEALASIVQVGIIAEKHNHHPEIINVYNKVTLSLTTHDAGNIVTEKDWKLAEELDHVLPKE</sequence>
<organism evidence="5 6">
    <name type="scientific">Luteibaculum oceani</name>
    <dbReference type="NCBI Taxonomy" id="1294296"/>
    <lineage>
        <taxon>Bacteria</taxon>
        <taxon>Pseudomonadati</taxon>
        <taxon>Bacteroidota</taxon>
        <taxon>Flavobacteriia</taxon>
        <taxon>Flavobacteriales</taxon>
        <taxon>Luteibaculaceae</taxon>
        <taxon>Luteibaculum</taxon>
    </lineage>
</organism>
<evidence type="ECO:0000256" key="1">
    <source>
        <dbReference type="ARBA" id="ARBA00001554"/>
    </source>
</evidence>
<evidence type="ECO:0000256" key="3">
    <source>
        <dbReference type="ARBA" id="ARBA00013252"/>
    </source>
</evidence>
<dbReference type="OrthoDB" id="9794987at2"/>
<evidence type="ECO:0000313" key="5">
    <source>
        <dbReference type="EMBL" id="TXC77045.1"/>
    </source>
</evidence>
<dbReference type="GO" id="GO:0006729">
    <property type="term" value="P:tetrahydrobiopterin biosynthetic process"/>
    <property type="evidence" value="ECO:0007669"/>
    <property type="project" value="InterPro"/>
</dbReference>
<comment type="catalytic activity">
    <reaction evidence="1">
        <text>(4aS,6R)-4a-hydroxy-L-erythro-5,6,7,8-tetrahydrobiopterin = (6R)-L-erythro-6,7-dihydrobiopterin + H2O</text>
        <dbReference type="Rhea" id="RHEA:11920"/>
        <dbReference type="ChEBI" id="CHEBI:15377"/>
        <dbReference type="ChEBI" id="CHEBI:15642"/>
        <dbReference type="ChEBI" id="CHEBI:43120"/>
        <dbReference type="EC" id="4.2.1.96"/>
    </reaction>
</comment>
<dbReference type="GO" id="GO:0008124">
    <property type="term" value="F:4-alpha-hydroxytetrahydrobiopterin dehydratase activity"/>
    <property type="evidence" value="ECO:0007669"/>
    <property type="project" value="UniProtKB-EC"/>
</dbReference>
<keyword evidence="4" id="KW-0456">Lyase</keyword>
<dbReference type="AlphaFoldDB" id="A0A5C6V1Z9"/>
<evidence type="ECO:0000256" key="4">
    <source>
        <dbReference type="ARBA" id="ARBA00023239"/>
    </source>
</evidence>